<feature type="domain" description="Disease resistance R13L4/SHOC-2-like LRR" evidence="10">
    <location>
        <begin position="560"/>
        <end position="918"/>
    </location>
</feature>
<evidence type="ECO:0000256" key="6">
    <source>
        <dbReference type="ARBA" id="ARBA00023054"/>
    </source>
</evidence>
<dbReference type="InterPro" id="IPR055414">
    <property type="entry name" value="LRR_R13L4/SHOC2-like"/>
</dbReference>
<dbReference type="CDD" id="cd14798">
    <property type="entry name" value="RX-CC_like"/>
    <property type="match status" value="1"/>
</dbReference>
<keyword evidence="4" id="KW-0547">Nucleotide-binding</keyword>
<keyword evidence="12" id="KW-1185">Reference proteome</keyword>
<dbReference type="InterPro" id="IPR038005">
    <property type="entry name" value="RX-like_CC"/>
</dbReference>
<evidence type="ECO:0000259" key="10">
    <source>
        <dbReference type="Pfam" id="PF23598"/>
    </source>
</evidence>
<feature type="domain" description="Disease resistance protein winged helix" evidence="9">
    <location>
        <begin position="434"/>
        <end position="506"/>
    </location>
</feature>
<dbReference type="GO" id="GO:0009626">
    <property type="term" value="P:plant-type hypersensitive response"/>
    <property type="evidence" value="ECO:0007669"/>
    <property type="project" value="UniProtKB-ARBA"/>
</dbReference>
<organism evidence="11 12">
    <name type="scientific">Paspalum notatum var. saurae</name>
    <dbReference type="NCBI Taxonomy" id="547442"/>
    <lineage>
        <taxon>Eukaryota</taxon>
        <taxon>Viridiplantae</taxon>
        <taxon>Streptophyta</taxon>
        <taxon>Embryophyta</taxon>
        <taxon>Tracheophyta</taxon>
        <taxon>Spermatophyta</taxon>
        <taxon>Magnoliopsida</taxon>
        <taxon>Liliopsida</taxon>
        <taxon>Poales</taxon>
        <taxon>Poaceae</taxon>
        <taxon>PACMAD clade</taxon>
        <taxon>Panicoideae</taxon>
        <taxon>Andropogonodae</taxon>
        <taxon>Paspaleae</taxon>
        <taxon>Paspalinae</taxon>
        <taxon>Paspalum</taxon>
    </lineage>
</organism>
<dbReference type="GO" id="GO:0002758">
    <property type="term" value="P:innate immune response-activating signaling pathway"/>
    <property type="evidence" value="ECO:0007669"/>
    <property type="project" value="UniProtKB-ARBA"/>
</dbReference>
<dbReference type="InterPro" id="IPR032675">
    <property type="entry name" value="LRR_dom_sf"/>
</dbReference>
<accession>A0AAQ3PPZ5</accession>
<dbReference type="PRINTS" id="PR00364">
    <property type="entry name" value="DISEASERSIST"/>
</dbReference>
<evidence type="ECO:0000259" key="7">
    <source>
        <dbReference type="Pfam" id="PF00931"/>
    </source>
</evidence>
<gene>
    <name evidence="11" type="ORF">U9M48_005331</name>
</gene>
<dbReference type="SUPFAM" id="SSF52058">
    <property type="entry name" value="L domain-like"/>
    <property type="match status" value="1"/>
</dbReference>
<dbReference type="PANTHER" id="PTHR23155:SF906">
    <property type="entry name" value="OS08G0205100 PROTEIN"/>
    <property type="match status" value="1"/>
</dbReference>
<dbReference type="Pfam" id="PF18052">
    <property type="entry name" value="Rx_N"/>
    <property type="match status" value="1"/>
</dbReference>
<protein>
    <submittedName>
        <fullName evidence="11">Uncharacterized protein</fullName>
    </submittedName>
</protein>
<dbReference type="EMBL" id="CP144745">
    <property type="protein sequence ID" value="WVZ54550.1"/>
    <property type="molecule type" value="Genomic_DNA"/>
</dbReference>
<dbReference type="Gene3D" id="3.40.50.300">
    <property type="entry name" value="P-loop containing nucleotide triphosphate hydrolases"/>
    <property type="match status" value="1"/>
</dbReference>
<dbReference type="Gene3D" id="1.20.5.4130">
    <property type="match status" value="1"/>
</dbReference>
<dbReference type="Gene3D" id="1.10.10.10">
    <property type="entry name" value="Winged helix-like DNA-binding domain superfamily/Winged helix DNA-binding domain"/>
    <property type="match status" value="1"/>
</dbReference>
<proteinExistence type="inferred from homology"/>
<evidence type="ECO:0000313" key="12">
    <source>
        <dbReference type="Proteomes" id="UP001341281"/>
    </source>
</evidence>
<dbReference type="Gene3D" id="3.80.10.10">
    <property type="entry name" value="Ribonuclease Inhibitor"/>
    <property type="match status" value="1"/>
</dbReference>
<dbReference type="PANTHER" id="PTHR23155">
    <property type="entry name" value="DISEASE RESISTANCE PROTEIN RP"/>
    <property type="match status" value="1"/>
</dbReference>
<feature type="domain" description="NB-ARC" evidence="7">
    <location>
        <begin position="174"/>
        <end position="340"/>
    </location>
</feature>
<keyword evidence="2" id="KW-0433">Leucine-rich repeat</keyword>
<dbReference type="InterPro" id="IPR058922">
    <property type="entry name" value="WHD_DRP"/>
</dbReference>
<evidence type="ECO:0000256" key="3">
    <source>
        <dbReference type="ARBA" id="ARBA00022737"/>
    </source>
</evidence>
<feature type="domain" description="Disease resistance N-terminal" evidence="8">
    <location>
        <begin position="10"/>
        <end position="96"/>
    </location>
</feature>
<dbReference type="Pfam" id="PF00931">
    <property type="entry name" value="NB-ARC"/>
    <property type="match status" value="1"/>
</dbReference>
<dbReference type="InterPro" id="IPR044974">
    <property type="entry name" value="Disease_R_plants"/>
</dbReference>
<evidence type="ECO:0000256" key="4">
    <source>
        <dbReference type="ARBA" id="ARBA00022741"/>
    </source>
</evidence>
<name>A0AAQ3PPZ5_PASNO</name>
<dbReference type="InterPro" id="IPR002182">
    <property type="entry name" value="NB-ARC"/>
</dbReference>
<keyword evidence="6" id="KW-0175">Coiled coil</keyword>
<dbReference type="Pfam" id="PF23598">
    <property type="entry name" value="LRR_14"/>
    <property type="match status" value="1"/>
</dbReference>
<evidence type="ECO:0000256" key="1">
    <source>
        <dbReference type="ARBA" id="ARBA00008894"/>
    </source>
</evidence>
<dbReference type="InterPro" id="IPR041118">
    <property type="entry name" value="Rx_N"/>
</dbReference>
<keyword evidence="5" id="KW-0611">Plant defense</keyword>
<keyword evidence="3" id="KW-0677">Repeat</keyword>
<sequence>MLASASTGLMNSVLEKLANLMADESTKHVGVHKQLRFLHDELSAMRGALEDVADMEQEGASADNGTKAWRNQVTELAYDTEDCIDDFRHRVEGPHHGQQGFVHRAARLLETLMARYQVSRKITELRSRAQEASDRRTRYKLDECASRSAYVPVDPRIAALYAGTSSLVGIDAPKEEMIKLLTEVDAGSLQKLRVVSIVGFGGLGKTTLANEVYRSLGDQGFACKAIISVSQRPDMMTLLESLFSKVSGRRADHAYDVQGLIDSLREYLHGKRYLLMVDDLWDASVWEIIKCAFPETHCGSRVLTTTRIESVAVACCSYQWKFVYRMKPLDDHHSRQLFLRRIFGSAGDTCPEPFEGPCVSILQKCGGLPLAIITIASLLASLPTRSIEQWRFVLNSIRHNLGLNPTLEGMRQILNLSYTNLPRPLKTCLLYIGMYPEDYEIQREELVIQCVREGFISGVSGREAMEVAGSYLNELVNRSMIIQHVKYGGRGACISYRVHDMVLDLILSKSTGENFLCAVQNLKGINTIQQQYKARRLSLQLDGRGIAASTGSAARFSLPHVRSLIIFGWPLGDLGLLELKFLRVLHIERATNDLDLTLIAKLFQLRYLCIRGLHDKRVQLPKEISGLQHLEALVVLSGLSSVPHDVIYLPALLYLQFPLIVAYPDGLDKLKYLHTLRTFDPSKQSIANIWALGELVNLRVLDLWIGDVSFATKSTHMDALMSSLEKLIGCHLKVLCILARDSVGHHDRWRSLCFSSCYHLEQLELYFWCPRVPAWVCQLRALRSLKINVVELHKDDVAVLAGLPTLARLVLDVRNVPAGGVVFSSDTSFMVLGYLKFPYVAEAGITFGVGSMPQVETLRFQLRARDVKRCGVKLTGVEHLLNLKEVLVDLRYGDCEESERPAIKAAVRSAFDAHSACSSIQIEFY</sequence>
<dbReference type="InterPro" id="IPR027417">
    <property type="entry name" value="P-loop_NTPase"/>
</dbReference>
<dbReference type="InterPro" id="IPR036388">
    <property type="entry name" value="WH-like_DNA-bd_sf"/>
</dbReference>
<evidence type="ECO:0000256" key="2">
    <source>
        <dbReference type="ARBA" id="ARBA00022614"/>
    </source>
</evidence>
<evidence type="ECO:0000256" key="5">
    <source>
        <dbReference type="ARBA" id="ARBA00022821"/>
    </source>
</evidence>
<dbReference type="FunFam" id="1.10.10.10:FF:000322">
    <property type="entry name" value="Probable disease resistance protein At1g63360"/>
    <property type="match status" value="1"/>
</dbReference>
<evidence type="ECO:0000313" key="11">
    <source>
        <dbReference type="EMBL" id="WVZ54550.1"/>
    </source>
</evidence>
<dbReference type="GO" id="GO:0043531">
    <property type="term" value="F:ADP binding"/>
    <property type="evidence" value="ECO:0007669"/>
    <property type="project" value="InterPro"/>
</dbReference>
<reference evidence="11 12" key="1">
    <citation type="submission" date="2024-02" db="EMBL/GenBank/DDBJ databases">
        <title>High-quality chromosome-scale genome assembly of Pensacola bahiagrass (Paspalum notatum Flugge var. saurae).</title>
        <authorList>
            <person name="Vega J.M."/>
            <person name="Podio M."/>
            <person name="Orjuela J."/>
            <person name="Siena L.A."/>
            <person name="Pessino S.C."/>
            <person name="Combes M.C."/>
            <person name="Mariac C."/>
            <person name="Albertini E."/>
            <person name="Pupilli F."/>
            <person name="Ortiz J.P.A."/>
            <person name="Leblanc O."/>
        </authorList>
    </citation>
    <scope>NUCLEOTIDE SEQUENCE [LARGE SCALE GENOMIC DNA]</scope>
    <source>
        <strain evidence="11">R1</strain>
        <tissue evidence="11">Leaf</tissue>
    </source>
</reference>
<dbReference type="Proteomes" id="UP001341281">
    <property type="component" value="Chromosome 01"/>
</dbReference>
<dbReference type="AlphaFoldDB" id="A0AAQ3PPZ5"/>
<dbReference type="Pfam" id="PF23559">
    <property type="entry name" value="WHD_DRP"/>
    <property type="match status" value="1"/>
</dbReference>
<evidence type="ECO:0000259" key="8">
    <source>
        <dbReference type="Pfam" id="PF18052"/>
    </source>
</evidence>
<dbReference type="SUPFAM" id="SSF52540">
    <property type="entry name" value="P-loop containing nucleoside triphosphate hydrolases"/>
    <property type="match status" value="1"/>
</dbReference>
<evidence type="ECO:0000259" key="9">
    <source>
        <dbReference type="Pfam" id="PF23559"/>
    </source>
</evidence>
<comment type="similarity">
    <text evidence="1">Belongs to the disease resistance NB-LRR family.</text>
</comment>
<dbReference type="GO" id="GO:0042742">
    <property type="term" value="P:defense response to bacterium"/>
    <property type="evidence" value="ECO:0007669"/>
    <property type="project" value="UniProtKB-ARBA"/>
</dbReference>